<name>A0A2I0KMA1_PUNGR</name>
<dbReference type="Proteomes" id="UP000233551">
    <property type="component" value="Unassembled WGS sequence"/>
</dbReference>
<gene>
    <name evidence="2" type="ORF">CRG98_010017</name>
</gene>
<accession>A0A2I0KMA1</accession>
<comment type="caution">
    <text evidence="2">The sequence shown here is derived from an EMBL/GenBank/DDBJ whole genome shotgun (WGS) entry which is preliminary data.</text>
</comment>
<protein>
    <submittedName>
        <fullName evidence="2">Uncharacterized protein</fullName>
    </submittedName>
</protein>
<dbReference type="AlphaFoldDB" id="A0A2I0KMA1"/>
<evidence type="ECO:0000256" key="1">
    <source>
        <dbReference type="SAM" id="MobiDB-lite"/>
    </source>
</evidence>
<dbReference type="EMBL" id="PGOL01000489">
    <property type="protein sequence ID" value="PKI69604.1"/>
    <property type="molecule type" value="Genomic_DNA"/>
</dbReference>
<reference evidence="2 3" key="1">
    <citation type="submission" date="2017-11" db="EMBL/GenBank/DDBJ databases">
        <title>De-novo sequencing of pomegranate (Punica granatum L.) genome.</title>
        <authorList>
            <person name="Akparov Z."/>
            <person name="Amiraslanov A."/>
            <person name="Hajiyeva S."/>
            <person name="Abbasov M."/>
            <person name="Kaur K."/>
            <person name="Hamwieh A."/>
            <person name="Solovyev V."/>
            <person name="Salamov A."/>
            <person name="Braich B."/>
            <person name="Kosarev P."/>
            <person name="Mahmoud A."/>
            <person name="Hajiyev E."/>
            <person name="Babayeva S."/>
            <person name="Izzatullayeva V."/>
            <person name="Mammadov A."/>
            <person name="Mammadov A."/>
            <person name="Sharifova S."/>
            <person name="Ojaghi J."/>
            <person name="Eynullazada K."/>
            <person name="Bayramov B."/>
            <person name="Abdulazimova A."/>
            <person name="Shahmuradov I."/>
        </authorList>
    </citation>
    <scope>NUCLEOTIDE SEQUENCE [LARGE SCALE GENOMIC DNA]</scope>
    <source>
        <strain evidence="3">cv. AG2017</strain>
        <tissue evidence="2">Leaf</tissue>
    </source>
</reference>
<keyword evidence="3" id="KW-1185">Reference proteome</keyword>
<proteinExistence type="predicted"/>
<sequence length="394" mass="44359">MNHTTHLDPPSSALRVSDAFFMSLEAQSRQTQITVVSGSPKQLRKQSEKSSFGLLGHLRLHICITGLRVKRPRNLTIYVKMTGVGCRYKVILEDFGRNRHSRVNSASREPTAHSRAPRAPARTRPLLALRSRARSACLPTCPKPVHIRTCMPLHPNILPRIPPSHPTLKHFPDSFLVSRGKLCVPTGRWTLPSRAIQKRAMRAPTRVHIRGTELSPIVEEYAALIQWPMPTRDIVVPNQFATIQSRLAILLDLRDEEICHELRYGWEHSVRTAWLIEIIHVRSLSASGESYQRDACHGFLLLIFGTILFPYSLNLIDGALAQRSSIRTDLHLFVGYASHGFRKHRKQTFQTPRVPSKGPCARSCSPSGRSEIDSAASLWIYGQSSLITESFRGS</sequence>
<evidence type="ECO:0000313" key="2">
    <source>
        <dbReference type="EMBL" id="PKI69604.1"/>
    </source>
</evidence>
<feature type="region of interest" description="Disordered" evidence="1">
    <location>
        <begin position="101"/>
        <end position="120"/>
    </location>
</feature>
<evidence type="ECO:0000313" key="3">
    <source>
        <dbReference type="Proteomes" id="UP000233551"/>
    </source>
</evidence>
<organism evidence="2 3">
    <name type="scientific">Punica granatum</name>
    <name type="common">Pomegranate</name>
    <dbReference type="NCBI Taxonomy" id="22663"/>
    <lineage>
        <taxon>Eukaryota</taxon>
        <taxon>Viridiplantae</taxon>
        <taxon>Streptophyta</taxon>
        <taxon>Embryophyta</taxon>
        <taxon>Tracheophyta</taxon>
        <taxon>Spermatophyta</taxon>
        <taxon>Magnoliopsida</taxon>
        <taxon>eudicotyledons</taxon>
        <taxon>Gunneridae</taxon>
        <taxon>Pentapetalae</taxon>
        <taxon>rosids</taxon>
        <taxon>malvids</taxon>
        <taxon>Myrtales</taxon>
        <taxon>Lythraceae</taxon>
        <taxon>Punica</taxon>
    </lineage>
</organism>